<reference evidence="3 4" key="1">
    <citation type="submission" date="2021-11" db="EMBL/GenBank/DDBJ databases">
        <title>Genomic of Niabella pedocola.</title>
        <authorList>
            <person name="Wu T."/>
        </authorList>
    </citation>
    <scope>NUCLEOTIDE SEQUENCE [LARGE SCALE GENOMIC DNA]</scope>
    <source>
        <strain evidence="3 4">JCM 31011</strain>
    </source>
</reference>
<organism evidence="3 4">
    <name type="scientific">Niabella pedocola</name>
    <dbReference type="NCBI Taxonomy" id="1752077"/>
    <lineage>
        <taxon>Bacteria</taxon>
        <taxon>Pseudomonadati</taxon>
        <taxon>Bacteroidota</taxon>
        <taxon>Chitinophagia</taxon>
        <taxon>Chitinophagales</taxon>
        <taxon>Chitinophagaceae</taxon>
        <taxon>Niabella</taxon>
    </lineage>
</organism>
<keyword evidence="3" id="KW-0255">Endonuclease</keyword>
<keyword evidence="1" id="KW-0732">Signal</keyword>
<dbReference type="RefSeq" id="WP_231008798.1">
    <property type="nucleotide sequence ID" value="NZ_JAJNEC010000008.1"/>
</dbReference>
<dbReference type="Proteomes" id="UP001199816">
    <property type="component" value="Unassembled WGS sequence"/>
</dbReference>
<accession>A0ABS8PYQ2</accession>
<dbReference type="EMBL" id="JAJNEC010000008">
    <property type="protein sequence ID" value="MCD2426210.1"/>
    <property type="molecule type" value="Genomic_DNA"/>
</dbReference>
<evidence type="ECO:0000313" key="4">
    <source>
        <dbReference type="Proteomes" id="UP001199816"/>
    </source>
</evidence>
<dbReference type="Gene3D" id="3.60.10.10">
    <property type="entry name" value="Endonuclease/exonuclease/phosphatase"/>
    <property type="match status" value="1"/>
</dbReference>
<dbReference type="PANTHER" id="PTHR12121:SF36">
    <property type="entry name" value="ENDONUCLEASE_EXONUCLEASE_PHOSPHATASE DOMAIN-CONTAINING PROTEIN"/>
    <property type="match status" value="1"/>
</dbReference>
<dbReference type="InterPro" id="IPR005135">
    <property type="entry name" value="Endo/exonuclease/phosphatase"/>
</dbReference>
<dbReference type="Pfam" id="PF03372">
    <property type="entry name" value="Exo_endo_phos"/>
    <property type="match status" value="1"/>
</dbReference>
<dbReference type="CDD" id="cd09083">
    <property type="entry name" value="EEP-1"/>
    <property type="match status" value="1"/>
</dbReference>
<protein>
    <submittedName>
        <fullName evidence="3">Endonuclease/exonuclease/phosphatase family protein</fullName>
    </submittedName>
</protein>
<name>A0ABS8PYQ2_9BACT</name>
<keyword evidence="4" id="KW-1185">Reference proteome</keyword>
<evidence type="ECO:0000259" key="2">
    <source>
        <dbReference type="Pfam" id="PF03372"/>
    </source>
</evidence>
<proteinExistence type="predicted"/>
<comment type="caution">
    <text evidence="3">The sequence shown here is derived from an EMBL/GenBank/DDBJ whole genome shotgun (WGS) entry which is preliminary data.</text>
</comment>
<dbReference type="InterPro" id="IPR036691">
    <property type="entry name" value="Endo/exonu/phosph_ase_sf"/>
</dbReference>
<keyword evidence="3" id="KW-0378">Hydrolase</keyword>
<feature type="signal peptide" evidence="1">
    <location>
        <begin position="1"/>
        <end position="19"/>
    </location>
</feature>
<dbReference type="GO" id="GO:0004519">
    <property type="term" value="F:endonuclease activity"/>
    <property type="evidence" value="ECO:0007669"/>
    <property type="project" value="UniProtKB-KW"/>
</dbReference>
<keyword evidence="3" id="KW-0540">Nuclease</keyword>
<sequence length="279" mass="31822">MMRYLLAMTLICGTLYHAAAQQLKVATFNIRMETNADQGNLWKDRATPVANLIRYHDFDVFGTQEGFKNQLDDISERLPAYARYGKGRDDGADKGEHSAIFYKKDQFTLLQSGDFWLSETPDKPGKGWDARCCNRICSWVALKDKKTGKKFYFFSVHFDHEGKVARVESAKLMLKKIAVIAGKSNAVLVGDLNGDRNSEWYRILENSTLLRDSYQDVKEPYANNGSFNAFGKSVNRTEVIDHIFITRNGNARSWGILTDTYQGKYPSDHFPVEAVIRFK</sequence>
<feature type="domain" description="Endonuclease/exonuclease/phosphatase" evidence="2">
    <location>
        <begin position="26"/>
        <end position="269"/>
    </location>
</feature>
<evidence type="ECO:0000313" key="3">
    <source>
        <dbReference type="EMBL" id="MCD2426210.1"/>
    </source>
</evidence>
<evidence type="ECO:0000256" key="1">
    <source>
        <dbReference type="SAM" id="SignalP"/>
    </source>
</evidence>
<dbReference type="SUPFAM" id="SSF56219">
    <property type="entry name" value="DNase I-like"/>
    <property type="match status" value="1"/>
</dbReference>
<gene>
    <name evidence="3" type="ORF">LQ567_25720</name>
</gene>
<feature type="chain" id="PRO_5046506787" evidence="1">
    <location>
        <begin position="20"/>
        <end position="279"/>
    </location>
</feature>
<dbReference type="InterPro" id="IPR050410">
    <property type="entry name" value="CCR4/nocturin_mRNA_transcr"/>
</dbReference>
<dbReference type="PANTHER" id="PTHR12121">
    <property type="entry name" value="CARBON CATABOLITE REPRESSOR PROTEIN 4"/>
    <property type="match status" value="1"/>
</dbReference>